<reference evidence="1" key="1">
    <citation type="submission" date="2019-04" db="EMBL/GenBank/DDBJ databases">
        <title>Microbes associate with the intestines of laboratory mice.</title>
        <authorList>
            <person name="Navarre W."/>
            <person name="Wong E."/>
            <person name="Huang K."/>
            <person name="Tropini C."/>
            <person name="Ng K."/>
            <person name="Yu B."/>
        </authorList>
    </citation>
    <scope>NUCLEOTIDE SEQUENCE</scope>
    <source>
        <strain evidence="1">NM09_H32</strain>
    </source>
</reference>
<evidence type="ECO:0000313" key="1">
    <source>
        <dbReference type="EMBL" id="TGY66739.1"/>
    </source>
</evidence>
<gene>
    <name evidence="1" type="ORF">E5336_02815</name>
</gene>
<evidence type="ECO:0000313" key="2">
    <source>
        <dbReference type="Proteomes" id="UP000308836"/>
    </source>
</evidence>
<accession>A0AC61RAP9</accession>
<sequence>MYVQLICKDRNEKEMNELYEVLGALCEREGVQIEDRGASVEILVCPQGKIVVTEDDMTMVMTANTRHAGAGFHAFVVDLFKDIEEEVPGEYELIDDLEYANDEDFHRLHHVYENELDYIRKLLLTDPAFRQKNYLYDETYFLPMEKENRVLTSIGDMDRDTFMHKELHDLMDAFYVWNDWDRDARFYRNAALTLLAKEGVGAYTNMNEQTKKVANEVCDDLEIAHEKDPELPLPVKEYTELVDLLGRENKLKDAPKMEKDAIQYRTEDVYHLFDDARIVAPGAAERSYDPITKSVNLMAPYTDDGQWSWLIQASTHPDIVTNRKALEEQEPELVDGKSIWFDDWMEDGYYVLEAMLRYDNRTLYFHDVAVSEREIPYLKQCVRQSGFMSE</sequence>
<organism evidence="1 2">
    <name type="scientific">Dubosiella muris</name>
    <dbReference type="NCBI Taxonomy" id="3038133"/>
    <lineage>
        <taxon>Bacteria</taxon>
        <taxon>Bacillati</taxon>
        <taxon>Bacillota</taxon>
        <taxon>Erysipelotrichia</taxon>
        <taxon>Erysipelotrichales</taxon>
        <taxon>Erysipelotrichaceae</taxon>
        <taxon>Dubosiella</taxon>
    </lineage>
</organism>
<comment type="caution">
    <text evidence="1">The sequence shown here is derived from an EMBL/GenBank/DDBJ whole genome shotgun (WGS) entry which is preliminary data.</text>
</comment>
<proteinExistence type="predicted"/>
<keyword evidence="2" id="KW-1185">Reference proteome</keyword>
<protein>
    <submittedName>
        <fullName evidence="1">Uncharacterized protein</fullName>
    </submittedName>
</protein>
<dbReference type="Proteomes" id="UP000308836">
    <property type="component" value="Unassembled WGS sequence"/>
</dbReference>
<dbReference type="EMBL" id="SRYG01000004">
    <property type="protein sequence ID" value="TGY66739.1"/>
    <property type="molecule type" value="Genomic_DNA"/>
</dbReference>
<name>A0AC61RAP9_9FIRM</name>